<feature type="compositionally biased region" description="Pro residues" evidence="1">
    <location>
        <begin position="160"/>
        <end position="184"/>
    </location>
</feature>
<protein>
    <recommendedName>
        <fullName evidence="2">SAF domain-containing protein</fullName>
    </recommendedName>
</protein>
<dbReference type="AlphaFoldDB" id="A0A6I4W680"/>
<dbReference type="PRINTS" id="PR01217">
    <property type="entry name" value="PRICHEXTENSN"/>
</dbReference>
<gene>
    <name evidence="3" type="ORF">GQ466_09540</name>
</gene>
<dbReference type="InterPro" id="IPR013974">
    <property type="entry name" value="SAF"/>
</dbReference>
<dbReference type="SMART" id="SM00858">
    <property type="entry name" value="SAF"/>
    <property type="match status" value="1"/>
</dbReference>
<dbReference type="CDD" id="cd11614">
    <property type="entry name" value="SAF_CpaB_FlgA_like"/>
    <property type="match status" value="1"/>
</dbReference>
<organism evidence="3 4">
    <name type="scientific">Actinomadura rayongensis</name>
    <dbReference type="NCBI Taxonomy" id="1429076"/>
    <lineage>
        <taxon>Bacteria</taxon>
        <taxon>Bacillati</taxon>
        <taxon>Actinomycetota</taxon>
        <taxon>Actinomycetes</taxon>
        <taxon>Streptosporangiales</taxon>
        <taxon>Thermomonosporaceae</taxon>
        <taxon>Actinomadura</taxon>
    </lineage>
</organism>
<dbReference type="RefSeq" id="WP_161102531.1">
    <property type="nucleotide sequence ID" value="NZ_JBHLYI010000013.1"/>
</dbReference>
<evidence type="ECO:0000313" key="3">
    <source>
        <dbReference type="EMBL" id="MXQ64280.1"/>
    </source>
</evidence>
<evidence type="ECO:0000313" key="4">
    <source>
        <dbReference type="Proteomes" id="UP000431901"/>
    </source>
</evidence>
<dbReference type="OrthoDB" id="4808509at2"/>
<dbReference type="EMBL" id="WUTW01000002">
    <property type="protein sequence ID" value="MXQ64280.1"/>
    <property type="molecule type" value="Genomic_DNA"/>
</dbReference>
<reference evidence="3 4" key="1">
    <citation type="submission" date="2019-12" db="EMBL/GenBank/DDBJ databases">
        <title>Nocardia macrotermitis sp. nov. and Nocardia aurantia sp. nov., isolated from the gut of the fungus growing-termite Macrotermes natalensis.</title>
        <authorList>
            <person name="Christine B."/>
            <person name="Rene B."/>
        </authorList>
    </citation>
    <scope>NUCLEOTIDE SEQUENCE [LARGE SCALE GENOMIC DNA]</scope>
    <source>
        <strain evidence="3 4">DSM 102126</strain>
    </source>
</reference>
<dbReference type="Pfam" id="PF08666">
    <property type="entry name" value="SAF"/>
    <property type="match status" value="1"/>
</dbReference>
<keyword evidence="4" id="KW-1185">Reference proteome</keyword>
<feature type="domain" description="SAF" evidence="2">
    <location>
        <begin position="42"/>
        <end position="102"/>
    </location>
</feature>
<name>A0A6I4W680_9ACTN</name>
<feature type="compositionally biased region" description="Low complexity" evidence="1">
    <location>
        <begin position="145"/>
        <end position="159"/>
    </location>
</feature>
<sequence length="369" mass="37273">MNGLRSLLRWRVRHRRAAAALFAAFGAGFGLLALRPAGAGGVEILTAARDLPAGATLRPSDVRRATVPPDAVPAGAARSSPAGRVVAGAMRKGEPFTDARLVDAAGLLRGFPAGTVATPVRIADADAVRLLQPGDRIDILAASAPGAAEPASTELTPSDPADPGPLPSPSVPPPTSPSPTPPQEPGATTTPHPDRGTAPRPSERTHAPDPAPPFPRPSGRTTTAPPQPAPTTRTALADLRLDHAVEAGHTTRLRIWPGHAAEAGLGTGLRICPSRAVESGHGARLQIRPGRAAYEGEIAALHAYQGASMLTGGSGAHARLVAAGVTVLAVPRSRETAGQGALVVVATDRSQAAALAGAGGVLSVTIEPD</sequence>
<comment type="caution">
    <text evidence="3">The sequence shown here is derived from an EMBL/GenBank/DDBJ whole genome shotgun (WGS) entry which is preliminary data.</text>
</comment>
<dbReference type="Proteomes" id="UP000431901">
    <property type="component" value="Unassembled WGS sequence"/>
</dbReference>
<proteinExistence type="predicted"/>
<feature type="compositionally biased region" description="Basic and acidic residues" evidence="1">
    <location>
        <begin position="192"/>
        <end position="207"/>
    </location>
</feature>
<evidence type="ECO:0000256" key="1">
    <source>
        <dbReference type="SAM" id="MobiDB-lite"/>
    </source>
</evidence>
<evidence type="ECO:0000259" key="2">
    <source>
        <dbReference type="SMART" id="SM00858"/>
    </source>
</evidence>
<feature type="region of interest" description="Disordered" evidence="1">
    <location>
        <begin position="145"/>
        <end position="232"/>
    </location>
</feature>
<accession>A0A6I4W680</accession>